<sequence length="350" mass="38586">MRRPLACMLPVVLLTAAQAAWAAPFDDVTQTVKAGTYQQVTSVLVARHGKLLYEQYFDEGGAEALRNTRSVTKTVAGMLVGLAVERGLLKAETPVLPYFRDREPLAYPDARKGRITIEDLLTMSSMLECDDNNEYSRGNEERMYLMEDWSRFYLDLPVRGFPEWTPRPEASPYGRAWSYCTAGVTLLGPVLEKATRRSVPAFAAQALFAPLGIERVQWPMQPLGSAMTGGGIGMRSADLLKLGQLYLAGGKWEGRQVIPSAWVKASIAPHANVRAGVDYGYLWWLQSFPAAGRTVPTYAMSGMGGNKVYVLPEQDAVVVITTTNYRAKGAHALSEQLLTTHIVPELLRGR</sequence>
<dbReference type="GO" id="GO:0016787">
    <property type="term" value="F:hydrolase activity"/>
    <property type="evidence" value="ECO:0007669"/>
    <property type="project" value="UniProtKB-KW"/>
</dbReference>
<evidence type="ECO:0000313" key="6">
    <source>
        <dbReference type="Proteomes" id="UP000437862"/>
    </source>
</evidence>
<keyword evidence="3" id="KW-0378">Hydrolase</keyword>
<evidence type="ECO:0000313" key="4">
    <source>
        <dbReference type="EMBL" id="TWI51343.1"/>
    </source>
</evidence>
<keyword evidence="1" id="KW-0732">Signal</keyword>
<dbReference type="SUPFAM" id="SSF56601">
    <property type="entry name" value="beta-lactamase/transpeptidase-like"/>
    <property type="match status" value="1"/>
</dbReference>
<feature type="chain" id="PRO_5044618170" evidence="1">
    <location>
        <begin position="23"/>
        <end position="350"/>
    </location>
</feature>
<reference evidence="4" key="2">
    <citation type="submission" date="2019-07" db="EMBL/GenBank/DDBJ databases">
        <authorList>
            <person name="Whitman W."/>
            <person name="Huntemann M."/>
            <person name="Clum A."/>
            <person name="Pillay M."/>
            <person name="Palaniappan K."/>
            <person name="Varghese N."/>
            <person name="Mikhailova N."/>
            <person name="Stamatis D."/>
            <person name="Reddy T."/>
            <person name="Daum C."/>
            <person name="Shapiro N."/>
            <person name="Ivanova N."/>
            <person name="Kyrpides N."/>
            <person name="Woyke T."/>
        </authorList>
    </citation>
    <scope>NUCLEOTIDE SEQUENCE</scope>
    <source>
        <strain evidence="4">CGMCC 1.10685</strain>
    </source>
</reference>
<feature type="domain" description="Beta-lactamase-related" evidence="2">
    <location>
        <begin position="42"/>
        <end position="324"/>
    </location>
</feature>
<dbReference type="Proteomes" id="UP000437862">
    <property type="component" value="Chromosome"/>
</dbReference>
<dbReference type="Proteomes" id="UP000315112">
    <property type="component" value="Unassembled WGS sequence"/>
</dbReference>
<reference evidence="4 5" key="1">
    <citation type="journal article" date="2015" name="Stand. Genomic Sci.">
        <title>Genomic Encyclopedia of Bacterial and Archaeal Type Strains, Phase III: the genomes of soil and plant-associated and newly described type strains.</title>
        <authorList>
            <person name="Whitman W.B."/>
            <person name="Woyke T."/>
            <person name="Klenk H.P."/>
            <person name="Zhou Y."/>
            <person name="Lilburn T.G."/>
            <person name="Beck B.J."/>
            <person name="De Vos P."/>
            <person name="Vandamme P."/>
            <person name="Eisen J.A."/>
            <person name="Garrity G."/>
            <person name="Hugenholtz P."/>
            <person name="Kyrpides N.C."/>
        </authorList>
    </citation>
    <scope>NUCLEOTIDE SEQUENCE [LARGE SCALE GENOMIC DNA]</scope>
    <source>
        <strain evidence="4 5">CGMCC 1.10685</strain>
    </source>
</reference>
<dbReference type="OrthoDB" id="8582986at2"/>
<dbReference type="Gene3D" id="3.40.710.10">
    <property type="entry name" value="DD-peptidase/beta-lactamase superfamily"/>
    <property type="match status" value="1"/>
</dbReference>
<organism evidence="4 5">
    <name type="scientific">Pseudoduganella flava</name>
    <dbReference type="NCBI Taxonomy" id="871742"/>
    <lineage>
        <taxon>Bacteria</taxon>
        <taxon>Pseudomonadati</taxon>
        <taxon>Pseudomonadota</taxon>
        <taxon>Betaproteobacteria</taxon>
        <taxon>Burkholderiales</taxon>
        <taxon>Oxalobacteraceae</taxon>
        <taxon>Telluria group</taxon>
        <taxon>Pseudoduganella</taxon>
    </lineage>
</organism>
<name>A0A562Q3P0_9BURK</name>
<reference evidence="3 6" key="3">
    <citation type="submission" date="2019-12" db="EMBL/GenBank/DDBJ databases">
        <title>Draft Genome Sequences of Six Type Strains of the Genus Massilia.</title>
        <authorList>
            <person name="Miess H."/>
            <person name="Frediansyah A."/>
            <person name="Goeker M."/>
            <person name="Gross H."/>
        </authorList>
    </citation>
    <scope>NUCLEOTIDE SEQUENCE [LARGE SCALE GENOMIC DNA]</scope>
    <source>
        <strain evidence="3 6">DSM 26639</strain>
    </source>
</reference>
<dbReference type="InterPro" id="IPR012338">
    <property type="entry name" value="Beta-lactam/transpept-like"/>
</dbReference>
<accession>A0A562Q3P0</accession>
<gene>
    <name evidence="3" type="ORF">GO485_21560</name>
    <name evidence="4" type="ORF">IP92_00327</name>
</gene>
<evidence type="ECO:0000313" key="5">
    <source>
        <dbReference type="Proteomes" id="UP000315112"/>
    </source>
</evidence>
<dbReference type="AlphaFoldDB" id="A0A562Q3P0"/>
<dbReference type="Pfam" id="PF00144">
    <property type="entry name" value="Beta-lactamase"/>
    <property type="match status" value="1"/>
</dbReference>
<dbReference type="InterPro" id="IPR050789">
    <property type="entry name" value="Diverse_Enzym_Activities"/>
</dbReference>
<feature type="signal peptide" evidence="1">
    <location>
        <begin position="1"/>
        <end position="22"/>
    </location>
</feature>
<dbReference type="RefSeq" id="WP_145872782.1">
    <property type="nucleotide sequence ID" value="NZ_CP046904.1"/>
</dbReference>
<evidence type="ECO:0000256" key="1">
    <source>
        <dbReference type="SAM" id="SignalP"/>
    </source>
</evidence>
<proteinExistence type="predicted"/>
<evidence type="ECO:0000259" key="2">
    <source>
        <dbReference type="Pfam" id="PF00144"/>
    </source>
</evidence>
<dbReference type="EMBL" id="VLKW01000001">
    <property type="protein sequence ID" value="TWI51343.1"/>
    <property type="molecule type" value="Genomic_DNA"/>
</dbReference>
<protein>
    <submittedName>
        <fullName evidence="4">CubicO group peptidase (Beta-lactamase class C family)</fullName>
    </submittedName>
    <submittedName>
        <fullName evidence="3">Serine hydrolase</fullName>
    </submittedName>
</protein>
<dbReference type="PANTHER" id="PTHR43283">
    <property type="entry name" value="BETA-LACTAMASE-RELATED"/>
    <property type="match status" value="1"/>
</dbReference>
<dbReference type="InterPro" id="IPR001466">
    <property type="entry name" value="Beta-lactam-related"/>
</dbReference>
<evidence type="ECO:0000313" key="3">
    <source>
        <dbReference type="EMBL" id="QGZ41392.1"/>
    </source>
</evidence>
<keyword evidence="6" id="KW-1185">Reference proteome</keyword>
<dbReference type="EMBL" id="CP046904">
    <property type="protein sequence ID" value="QGZ41392.1"/>
    <property type="molecule type" value="Genomic_DNA"/>
</dbReference>
<dbReference type="PANTHER" id="PTHR43283:SF7">
    <property type="entry name" value="BETA-LACTAMASE-RELATED DOMAIN-CONTAINING PROTEIN"/>
    <property type="match status" value="1"/>
</dbReference>